<feature type="compositionally biased region" description="Basic and acidic residues" evidence="3">
    <location>
        <begin position="101"/>
        <end position="121"/>
    </location>
</feature>
<protein>
    <submittedName>
        <fullName evidence="4">Uncharacterized protein</fullName>
    </submittedName>
</protein>
<evidence type="ECO:0000313" key="4">
    <source>
        <dbReference type="EMBL" id="ODN00350.1"/>
    </source>
</evidence>
<reference evidence="4 5" key="1">
    <citation type="journal article" date="2016" name="Genome Biol. Evol.">
        <title>Gene Family Evolution Reflects Adaptation to Soil Environmental Stressors in the Genome of the Collembolan Orchesella cincta.</title>
        <authorList>
            <person name="Faddeeva-Vakhrusheva A."/>
            <person name="Derks M.F."/>
            <person name="Anvar S.Y."/>
            <person name="Agamennone V."/>
            <person name="Suring W."/>
            <person name="Smit S."/>
            <person name="van Straalen N.M."/>
            <person name="Roelofs D."/>
        </authorList>
    </citation>
    <scope>NUCLEOTIDE SEQUENCE [LARGE SCALE GENOMIC DNA]</scope>
    <source>
        <tissue evidence="4">Mixed pool</tissue>
    </source>
</reference>
<evidence type="ECO:0000313" key="5">
    <source>
        <dbReference type="Proteomes" id="UP000094527"/>
    </source>
</evidence>
<dbReference type="Pfam" id="PF05769">
    <property type="entry name" value="SIKE"/>
    <property type="match status" value="1"/>
</dbReference>
<feature type="compositionally biased region" description="Low complexity" evidence="3">
    <location>
        <begin position="325"/>
        <end position="337"/>
    </location>
</feature>
<dbReference type="OrthoDB" id="21214at2759"/>
<organism evidence="4 5">
    <name type="scientific">Orchesella cincta</name>
    <name type="common">Springtail</name>
    <name type="synonym">Podura cincta</name>
    <dbReference type="NCBI Taxonomy" id="48709"/>
    <lineage>
        <taxon>Eukaryota</taxon>
        <taxon>Metazoa</taxon>
        <taxon>Ecdysozoa</taxon>
        <taxon>Arthropoda</taxon>
        <taxon>Hexapoda</taxon>
        <taxon>Collembola</taxon>
        <taxon>Entomobryomorpha</taxon>
        <taxon>Entomobryoidea</taxon>
        <taxon>Orchesellidae</taxon>
        <taxon>Orchesellinae</taxon>
        <taxon>Orchesella</taxon>
    </lineage>
</organism>
<evidence type="ECO:0000256" key="2">
    <source>
        <dbReference type="ARBA" id="ARBA00023054"/>
    </source>
</evidence>
<dbReference type="InterPro" id="IPR008555">
    <property type="entry name" value="SIKE"/>
</dbReference>
<sequence length="356" mass="40429">MDDCRLNIVFLIVTVWRVGFVLKGEGGFRLKMEEINSNELPSQEDEIIGATTSAAIFVDKAIEDVAALLTQKCKLLESEPDHHEPSRRSVTVSRFLKEFEGHNSQDEKEQVLSESEQRELVTESPAAAESIQVILDPPVTKAEEKNEDDDATTNVLIELLINENKQLQNRVRMTESTAAFAMSKLRQAITYLLDQPDKKMYEKQAEVLKLQKEIGQQNMEKNMEEMNLRKEVMELLLSAARIEDNMVQGYEELVTRLHLENQGLRKTLLIASEFNSPCLLTKADKSIQVDEEDLYEVLSENEGSYHTARSVYFGSDENVEDGENNSDTNDNDSVSSYSTVTARDHNLCINIQSLFR</sequence>
<proteinExistence type="inferred from homology"/>
<dbReference type="AlphaFoldDB" id="A0A1D2N4Z7"/>
<dbReference type="EMBL" id="LJIJ01000212">
    <property type="protein sequence ID" value="ODN00350.1"/>
    <property type="molecule type" value="Genomic_DNA"/>
</dbReference>
<comment type="similarity">
    <text evidence="1">Belongs to the SIKE family.</text>
</comment>
<name>A0A1D2N4Z7_ORCCI</name>
<evidence type="ECO:0000256" key="1">
    <source>
        <dbReference type="ARBA" id="ARBA00005537"/>
    </source>
</evidence>
<dbReference type="Proteomes" id="UP000094527">
    <property type="component" value="Unassembled WGS sequence"/>
</dbReference>
<feature type="region of interest" description="Disordered" evidence="3">
    <location>
        <begin position="101"/>
        <end position="126"/>
    </location>
</feature>
<comment type="caution">
    <text evidence="4">The sequence shown here is derived from an EMBL/GenBank/DDBJ whole genome shotgun (WGS) entry which is preliminary data.</text>
</comment>
<gene>
    <name evidence="4" type="ORF">Ocin01_06331</name>
</gene>
<feature type="region of interest" description="Disordered" evidence="3">
    <location>
        <begin position="316"/>
        <end position="337"/>
    </location>
</feature>
<evidence type="ECO:0000256" key="3">
    <source>
        <dbReference type="SAM" id="MobiDB-lite"/>
    </source>
</evidence>
<keyword evidence="5" id="KW-1185">Reference proteome</keyword>
<accession>A0A1D2N4Z7</accession>
<keyword evidence="2" id="KW-0175">Coiled coil</keyword>